<dbReference type="AlphaFoldDB" id="A0AAV3QJT1"/>
<organism evidence="2 3">
    <name type="scientific">Lithospermum erythrorhizon</name>
    <name type="common">Purple gromwell</name>
    <name type="synonym">Lithospermum officinale var. erythrorhizon</name>
    <dbReference type="NCBI Taxonomy" id="34254"/>
    <lineage>
        <taxon>Eukaryota</taxon>
        <taxon>Viridiplantae</taxon>
        <taxon>Streptophyta</taxon>
        <taxon>Embryophyta</taxon>
        <taxon>Tracheophyta</taxon>
        <taxon>Spermatophyta</taxon>
        <taxon>Magnoliopsida</taxon>
        <taxon>eudicotyledons</taxon>
        <taxon>Gunneridae</taxon>
        <taxon>Pentapetalae</taxon>
        <taxon>asterids</taxon>
        <taxon>lamiids</taxon>
        <taxon>Boraginales</taxon>
        <taxon>Boraginaceae</taxon>
        <taxon>Boraginoideae</taxon>
        <taxon>Lithospermeae</taxon>
        <taxon>Lithospermum</taxon>
    </lineage>
</organism>
<gene>
    <name evidence="2" type="ORF">LIER_39562</name>
</gene>
<name>A0AAV3QJT1_LITER</name>
<dbReference type="Proteomes" id="UP001454036">
    <property type="component" value="Unassembled WGS sequence"/>
</dbReference>
<feature type="region of interest" description="Disordered" evidence="1">
    <location>
        <begin position="59"/>
        <end position="88"/>
    </location>
</feature>
<proteinExistence type="predicted"/>
<keyword evidence="3" id="KW-1185">Reference proteome</keyword>
<reference evidence="2 3" key="1">
    <citation type="submission" date="2024-01" db="EMBL/GenBank/DDBJ databases">
        <title>The complete chloroplast genome sequence of Lithospermum erythrorhizon: insights into the phylogenetic relationship among Boraginaceae species and the maternal lineages of purple gromwells.</title>
        <authorList>
            <person name="Okada T."/>
            <person name="Watanabe K."/>
        </authorList>
    </citation>
    <scope>NUCLEOTIDE SEQUENCE [LARGE SCALE GENOMIC DNA]</scope>
</reference>
<dbReference type="EMBL" id="BAABME010021420">
    <property type="protein sequence ID" value="GAA0163251.1"/>
    <property type="molecule type" value="Genomic_DNA"/>
</dbReference>
<evidence type="ECO:0000313" key="3">
    <source>
        <dbReference type="Proteomes" id="UP001454036"/>
    </source>
</evidence>
<comment type="caution">
    <text evidence="2">The sequence shown here is derived from an EMBL/GenBank/DDBJ whole genome shotgun (WGS) entry which is preliminary data.</text>
</comment>
<protein>
    <submittedName>
        <fullName evidence="2">Uncharacterized protein</fullName>
    </submittedName>
</protein>
<accession>A0AAV3QJT1</accession>
<sequence>MFQYCKSSTSLDSTMGGQAPFTNVVGEVVVDLYRPGAGRIGKGRVLGANTSSHAEHLMVEEPAAAPPPAPTADVMEELRRRRRLETKP</sequence>
<evidence type="ECO:0000313" key="2">
    <source>
        <dbReference type="EMBL" id="GAA0163251.1"/>
    </source>
</evidence>
<evidence type="ECO:0000256" key="1">
    <source>
        <dbReference type="SAM" id="MobiDB-lite"/>
    </source>
</evidence>